<dbReference type="Pfam" id="PF16732">
    <property type="entry name" value="ComP_DUS"/>
    <property type="match status" value="1"/>
</dbReference>
<gene>
    <name evidence="2" type="ORF">OIN59_22410</name>
</gene>
<dbReference type="Gene3D" id="3.30.700.10">
    <property type="entry name" value="Glycoprotein, Type 4 Pilin"/>
    <property type="match status" value="1"/>
</dbReference>
<dbReference type="PANTHER" id="PTHR30093">
    <property type="entry name" value="GENERAL SECRETION PATHWAY PROTEIN G"/>
    <property type="match status" value="1"/>
</dbReference>
<keyword evidence="1" id="KW-0472">Membrane</keyword>
<dbReference type="InterPro" id="IPR012902">
    <property type="entry name" value="N_methyl_site"/>
</dbReference>
<keyword evidence="1" id="KW-0812">Transmembrane</keyword>
<dbReference type="PANTHER" id="PTHR30093:SF47">
    <property type="entry name" value="TYPE IV PILUS NON-CORE MINOR PILIN PILE"/>
    <property type="match status" value="1"/>
</dbReference>
<dbReference type="InterPro" id="IPR031982">
    <property type="entry name" value="PilE-like"/>
</dbReference>
<accession>A0ABT5S2N0</accession>
<evidence type="ECO:0000313" key="3">
    <source>
        <dbReference type="Proteomes" id="UP001148932"/>
    </source>
</evidence>
<name>A0ABT5S2N0_9BURK</name>
<dbReference type="InterPro" id="IPR045584">
    <property type="entry name" value="Pilin-like"/>
</dbReference>
<dbReference type="PROSITE" id="PS00409">
    <property type="entry name" value="PROKAR_NTER_METHYL"/>
    <property type="match status" value="1"/>
</dbReference>
<evidence type="ECO:0000313" key="2">
    <source>
        <dbReference type="EMBL" id="MDD2180200.1"/>
    </source>
</evidence>
<feature type="transmembrane region" description="Helical" evidence="1">
    <location>
        <begin position="6"/>
        <end position="30"/>
    </location>
</feature>
<sequence>MRNHAGFTLIEVMVVVAIIGVLASVAYPSYREYVARSRRAEARVILIAAQQWMERFYTENFRYDQNSAGTAVTDSSQFPSRFTVSPVPGQGTPVYDLSVVVTAGVRDVYSVKAARKSGASMASDRCGDFEIDHLGRKNLINYTGFSNKAAAIEACWK</sequence>
<dbReference type="EMBL" id="JAPCKI010000020">
    <property type="protein sequence ID" value="MDD2180200.1"/>
    <property type="molecule type" value="Genomic_DNA"/>
</dbReference>
<dbReference type="SUPFAM" id="SSF54523">
    <property type="entry name" value="Pili subunits"/>
    <property type="match status" value="1"/>
</dbReference>
<dbReference type="Pfam" id="PF07963">
    <property type="entry name" value="N_methyl"/>
    <property type="match status" value="1"/>
</dbReference>
<comment type="caution">
    <text evidence="2">The sequence shown here is derived from an EMBL/GenBank/DDBJ whole genome shotgun (WGS) entry which is preliminary data.</text>
</comment>
<evidence type="ECO:0000256" key="1">
    <source>
        <dbReference type="SAM" id="Phobius"/>
    </source>
</evidence>
<keyword evidence="3" id="KW-1185">Reference proteome</keyword>
<dbReference type="NCBIfam" id="TIGR02532">
    <property type="entry name" value="IV_pilin_GFxxxE"/>
    <property type="match status" value="1"/>
</dbReference>
<organism evidence="2 3">
    <name type="scientific">Acidovorax benzenivorans</name>
    <dbReference type="NCBI Taxonomy" id="2987520"/>
    <lineage>
        <taxon>Bacteria</taxon>
        <taxon>Pseudomonadati</taxon>
        <taxon>Pseudomonadota</taxon>
        <taxon>Betaproteobacteria</taxon>
        <taxon>Burkholderiales</taxon>
        <taxon>Comamonadaceae</taxon>
        <taxon>Acidovorax</taxon>
    </lineage>
</organism>
<dbReference type="Proteomes" id="UP001148932">
    <property type="component" value="Unassembled WGS sequence"/>
</dbReference>
<proteinExistence type="predicted"/>
<protein>
    <submittedName>
        <fullName evidence="2">Type IV pilin protein</fullName>
    </submittedName>
</protein>
<reference evidence="2" key="1">
    <citation type="submission" date="2022-10" db="EMBL/GenBank/DDBJ databases">
        <title>Description of microaerobic benzene degrading bacteria.</title>
        <authorList>
            <person name="Bedics A."/>
            <person name="Tancsics A."/>
            <person name="Banerjee S."/>
        </authorList>
    </citation>
    <scope>NUCLEOTIDE SEQUENCE</scope>
    <source>
        <strain evidence="2">D2M1</strain>
    </source>
</reference>
<keyword evidence="1" id="KW-1133">Transmembrane helix</keyword>